<dbReference type="InterPro" id="IPR006001">
    <property type="entry name" value="Therm_gnt_kin"/>
</dbReference>
<name>A0A917YQM9_9RHOB</name>
<evidence type="ECO:0000256" key="9">
    <source>
        <dbReference type="RuleBase" id="RU363066"/>
    </source>
</evidence>
<comment type="catalytic activity">
    <reaction evidence="8 9">
        <text>D-gluconate + ATP = 6-phospho-D-gluconate + ADP + H(+)</text>
        <dbReference type="Rhea" id="RHEA:19433"/>
        <dbReference type="ChEBI" id="CHEBI:15378"/>
        <dbReference type="ChEBI" id="CHEBI:18391"/>
        <dbReference type="ChEBI" id="CHEBI:30616"/>
        <dbReference type="ChEBI" id="CHEBI:58759"/>
        <dbReference type="ChEBI" id="CHEBI:456216"/>
        <dbReference type="EC" id="2.7.1.12"/>
    </reaction>
</comment>
<evidence type="ECO:0000256" key="8">
    <source>
        <dbReference type="ARBA" id="ARBA00048090"/>
    </source>
</evidence>
<dbReference type="GO" id="GO:0046316">
    <property type="term" value="F:gluconokinase activity"/>
    <property type="evidence" value="ECO:0007669"/>
    <property type="project" value="UniProtKB-EC"/>
</dbReference>
<evidence type="ECO:0000256" key="2">
    <source>
        <dbReference type="ARBA" id="ARBA00008420"/>
    </source>
</evidence>
<evidence type="ECO:0000256" key="5">
    <source>
        <dbReference type="ARBA" id="ARBA00022741"/>
    </source>
</evidence>
<gene>
    <name evidence="10" type="ORF">GCM10010991_36070</name>
</gene>
<accession>A0A917YQM9</accession>
<keyword evidence="4 9" id="KW-0808">Transferase</keyword>
<dbReference type="PANTHER" id="PTHR43442">
    <property type="entry name" value="GLUCONOKINASE-RELATED"/>
    <property type="match status" value="1"/>
</dbReference>
<dbReference type="PANTHER" id="PTHR43442:SF3">
    <property type="entry name" value="GLUCONOKINASE-RELATED"/>
    <property type="match status" value="1"/>
</dbReference>
<dbReference type="Proteomes" id="UP000598196">
    <property type="component" value="Unassembled WGS sequence"/>
</dbReference>
<organism evidence="10 11">
    <name type="scientific">Gemmobacter aquaticus</name>
    <dbReference type="NCBI Taxonomy" id="490185"/>
    <lineage>
        <taxon>Bacteria</taxon>
        <taxon>Pseudomonadati</taxon>
        <taxon>Pseudomonadota</taxon>
        <taxon>Alphaproteobacteria</taxon>
        <taxon>Rhodobacterales</taxon>
        <taxon>Paracoccaceae</taxon>
        <taxon>Gemmobacter</taxon>
    </lineage>
</organism>
<protein>
    <recommendedName>
        <fullName evidence="3 9">Gluconokinase</fullName>
        <ecNumber evidence="3 9">2.7.1.12</ecNumber>
    </recommendedName>
</protein>
<dbReference type="AlphaFoldDB" id="A0A917YQM9"/>
<dbReference type="EC" id="2.7.1.12" evidence="3 9"/>
<dbReference type="OrthoDB" id="9795716at2"/>
<dbReference type="GO" id="GO:0005737">
    <property type="term" value="C:cytoplasm"/>
    <property type="evidence" value="ECO:0007669"/>
    <property type="project" value="TreeGrafter"/>
</dbReference>
<evidence type="ECO:0000256" key="1">
    <source>
        <dbReference type="ARBA" id="ARBA00004761"/>
    </source>
</evidence>
<keyword evidence="7 9" id="KW-0067">ATP-binding</keyword>
<evidence type="ECO:0000256" key="6">
    <source>
        <dbReference type="ARBA" id="ARBA00022777"/>
    </source>
</evidence>
<evidence type="ECO:0000313" key="11">
    <source>
        <dbReference type="Proteomes" id="UP000598196"/>
    </source>
</evidence>
<evidence type="ECO:0000313" key="10">
    <source>
        <dbReference type="EMBL" id="GGO38576.1"/>
    </source>
</evidence>
<dbReference type="Gene3D" id="3.40.50.300">
    <property type="entry name" value="P-loop containing nucleotide triphosphate hydrolases"/>
    <property type="match status" value="1"/>
</dbReference>
<evidence type="ECO:0000256" key="3">
    <source>
        <dbReference type="ARBA" id="ARBA00012054"/>
    </source>
</evidence>
<proteinExistence type="inferred from homology"/>
<evidence type="ECO:0000256" key="7">
    <source>
        <dbReference type="ARBA" id="ARBA00022840"/>
    </source>
</evidence>
<dbReference type="NCBIfam" id="TIGR01313">
    <property type="entry name" value="therm_gnt_kin"/>
    <property type="match status" value="1"/>
</dbReference>
<dbReference type="GO" id="GO:0005975">
    <property type="term" value="P:carbohydrate metabolic process"/>
    <property type="evidence" value="ECO:0007669"/>
    <property type="project" value="InterPro"/>
</dbReference>
<dbReference type="InterPro" id="IPR027417">
    <property type="entry name" value="P-loop_NTPase"/>
</dbReference>
<dbReference type="GO" id="GO:0005524">
    <property type="term" value="F:ATP binding"/>
    <property type="evidence" value="ECO:0007669"/>
    <property type="project" value="UniProtKB-KW"/>
</dbReference>
<comment type="caution">
    <text evidence="10">The sequence shown here is derived from an EMBL/GenBank/DDBJ whole genome shotgun (WGS) entry which is preliminary data.</text>
</comment>
<dbReference type="CDD" id="cd02021">
    <property type="entry name" value="GntK"/>
    <property type="match status" value="1"/>
</dbReference>
<reference evidence="10 11" key="1">
    <citation type="journal article" date="2014" name="Int. J. Syst. Evol. Microbiol.">
        <title>Complete genome sequence of Corynebacterium casei LMG S-19264T (=DSM 44701T), isolated from a smear-ripened cheese.</title>
        <authorList>
            <consortium name="US DOE Joint Genome Institute (JGI-PGF)"/>
            <person name="Walter F."/>
            <person name="Albersmeier A."/>
            <person name="Kalinowski J."/>
            <person name="Ruckert C."/>
        </authorList>
    </citation>
    <scope>NUCLEOTIDE SEQUENCE [LARGE SCALE GENOMIC DNA]</scope>
    <source>
        <strain evidence="10 11">CGMCC 1.7029</strain>
    </source>
</reference>
<dbReference type="Pfam" id="PF13671">
    <property type="entry name" value="AAA_33"/>
    <property type="match status" value="1"/>
</dbReference>
<dbReference type="SUPFAM" id="SSF52540">
    <property type="entry name" value="P-loop containing nucleoside triphosphate hydrolases"/>
    <property type="match status" value="1"/>
</dbReference>
<dbReference type="RefSeq" id="WP_146284560.1">
    <property type="nucleotide sequence ID" value="NZ_BMLP01000013.1"/>
</dbReference>
<dbReference type="EMBL" id="BMLP01000013">
    <property type="protein sequence ID" value="GGO38576.1"/>
    <property type="molecule type" value="Genomic_DNA"/>
</dbReference>
<sequence length="174" mass="18147">MPSRCVLVMGVAGSGKSAVAGRLAQAIGGSFVEADDHHPAANVARMAAGLPLTDEMRWPWLEAVASAALAAPPGPVVVACSALRRSYRDLLRERLGALPILHLHGTSALLAERLQSRQGHFAGVGLLDSQLATLEPPGVDEKALVLDIALHPDTLCHLAHSHLQTLATAGQAML</sequence>
<keyword evidence="11" id="KW-1185">Reference proteome</keyword>
<keyword evidence="6 9" id="KW-0418">Kinase</keyword>
<evidence type="ECO:0000256" key="4">
    <source>
        <dbReference type="ARBA" id="ARBA00022679"/>
    </source>
</evidence>
<comment type="similarity">
    <text evidence="2 9">Belongs to the gluconokinase GntK/GntV family.</text>
</comment>
<comment type="pathway">
    <text evidence="1">Carbohydrate acid metabolism.</text>
</comment>
<keyword evidence="5 9" id="KW-0547">Nucleotide-binding</keyword>